<comment type="pathway">
    <text evidence="1 9 11">Cofactor biosynthesis; thiamine diphosphate biosynthesis; thiamine phosphate from 4-amino-2-methyl-5-diphosphomethylpyrimidine and 4-methyl-5-(2-phosphoethyl)-thiazole: step 1/1.</text>
</comment>
<feature type="binding site" evidence="9">
    <location>
        <position position="73"/>
    </location>
    <ligand>
        <name>4-amino-2-methyl-5-(diphosphooxymethyl)pyrimidine</name>
        <dbReference type="ChEBI" id="CHEBI:57841"/>
    </ligand>
</feature>
<name>A0A4U9W755_9SPHI</name>
<evidence type="ECO:0000256" key="4">
    <source>
        <dbReference type="ARBA" id="ARBA00022842"/>
    </source>
</evidence>
<comment type="similarity">
    <text evidence="9 10">Belongs to the thiamine-phosphate synthase family.</text>
</comment>
<dbReference type="Pfam" id="PF02581">
    <property type="entry name" value="TMP-TENI"/>
    <property type="match status" value="1"/>
</dbReference>
<dbReference type="GeneID" id="78465674"/>
<dbReference type="Proteomes" id="UP000308196">
    <property type="component" value="Chromosome"/>
</dbReference>
<dbReference type="GO" id="GO:0005737">
    <property type="term" value="C:cytoplasm"/>
    <property type="evidence" value="ECO:0007669"/>
    <property type="project" value="TreeGrafter"/>
</dbReference>
<evidence type="ECO:0000256" key="6">
    <source>
        <dbReference type="ARBA" id="ARBA00047334"/>
    </source>
</evidence>
<evidence type="ECO:0000313" key="14">
    <source>
        <dbReference type="EMBL" id="VTR54619.1"/>
    </source>
</evidence>
<feature type="binding site" evidence="9">
    <location>
        <position position="93"/>
    </location>
    <ligand>
        <name>Mg(2+)</name>
        <dbReference type="ChEBI" id="CHEBI:18420"/>
    </ligand>
</feature>
<dbReference type="EMBL" id="LR590484">
    <property type="protein sequence ID" value="VTR54619.1"/>
    <property type="molecule type" value="Genomic_DNA"/>
</dbReference>
<dbReference type="EMBL" id="JBEOQB010000002">
    <property type="protein sequence ID" value="MEZ0451518.1"/>
    <property type="molecule type" value="Genomic_DNA"/>
</dbReference>
<comment type="caution">
    <text evidence="9">Lacks conserved residue(s) required for the propagation of feature annotation.</text>
</comment>
<evidence type="ECO:0000256" key="1">
    <source>
        <dbReference type="ARBA" id="ARBA00005165"/>
    </source>
</evidence>
<feature type="binding site" evidence="9">
    <location>
        <position position="112"/>
    </location>
    <ligand>
        <name>4-amino-2-methyl-5-(diphosphooxymethyl)pyrimidine</name>
        <dbReference type="ChEBI" id="CHEBI:57841"/>
    </ligand>
</feature>
<evidence type="ECO:0000256" key="7">
    <source>
        <dbReference type="ARBA" id="ARBA00047851"/>
    </source>
</evidence>
<feature type="binding site" evidence="9">
    <location>
        <begin position="41"/>
        <end position="45"/>
    </location>
    <ligand>
        <name>4-amino-2-methyl-5-(diphosphooxymethyl)pyrimidine</name>
        <dbReference type="ChEBI" id="CHEBI:57841"/>
    </ligand>
</feature>
<evidence type="ECO:0000256" key="2">
    <source>
        <dbReference type="ARBA" id="ARBA00022679"/>
    </source>
</evidence>
<keyword evidence="4 9" id="KW-0460">Magnesium</keyword>
<comment type="function">
    <text evidence="9">Condenses 4-methyl-5-(beta-hydroxyethyl)thiazole monophosphate (THZ-P) and 2-methyl-4-amino-5-hydroxymethyl pyrimidine pyrophosphate (HMP-PP) to form thiamine monophosphate (TMP).</text>
</comment>
<dbReference type="InterPro" id="IPR013785">
    <property type="entry name" value="Aldolase_TIM"/>
</dbReference>
<dbReference type="RefSeq" id="WP_028068582.1">
    <property type="nucleotide sequence ID" value="NZ_CP158797.1"/>
</dbReference>
<dbReference type="NCBIfam" id="TIGR00693">
    <property type="entry name" value="thiE"/>
    <property type="match status" value="1"/>
</dbReference>
<evidence type="ECO:0000313" key="16">
    <source>
        <dbReference type="Proteomes" id="UP001566204"/>
    </source>
</evidence>
<dbReference type="GO" id="GO:0009229">
    <property type="term" value="P:thiamine diphosphate biosynthetic process"/>
    <property type="evidence" value="ECO:0007669"/>
    <property type="project" value="UniProtKB-UniRule"/>
</dbReference>
<evidence type="ECO:0000313" key="15">
    <source>
        <dbReference type="Proteomes" id="UP000308196"/>
    </source>
</evidence>
<dbReference type="PANTHER" id="PTHR20857:SF15">
    <property type="entry name" value="THIAMINE-PHOSPHATE SYNTHASE"/>
    <property type="match status" value="1"/>
</dbReference>
<dbReference type="EC" id="2.5.1.3" evidence="9"/>
<feature type="binding site" evidence="9">
    <location>
        <position position="74"/>
    </location>
    <ligand>
        <name>Mg(2+)</name>
        <dbReference type="ChEBI" id="CHEBI:18420"/>
    </ligand>
</feature>
<feature type="domain" description="Thiamine phosphate synthase/TenI" evidence="12">
    <location>
        <begin position="11"/>
        <end position="192"/>
    </location>
</feature>
<protein>
    <recommendedName>
        <fullName evidence="9">Thiamine-phosphate synthase</fullName>
        <shortName evidence="9">TP synthase</shortName>
        <shortName evidence="9">TPS</shortName>
        <ecNumber evidence="9">2.5.1.3</ecNumber>
    </recommendedName>
    <alternativeName>
        <fullName evidence="9">Thiamine-phosphate pyrophosphorylase</fullName>
        <shortName evidence="9">TMP pyrophosphorylase</shortName>
        <shortName evidence="9">TMP-PPase</shortName>
    </alternativeName>
</protein>
<evidence type="ECO:0000256" key="11">
    <source>
        <dbReference type="RuleBase" id="RU004253"/>
    </source>
</evidence>
<dbReference type="AlphaFoldDB" id="A0A4U9W755"/>
<dbReference type="Gene3D" id="3.20.20.70">
    <property type="entry name" value="Aldolase class I"/>
    <property type="match status" value="1"/>
</dbReference>
<dbReference type="InterPro" id="IPR034291">
    <property type="entry name" value="TMP_synthase"/>
</dbReference>
<reference evidence="14 15" key="1">
    <citation type="submission" date="2019-05" db="EMBL/GenBank/DDBJ databases">
        <authorList>
            <consortium name="Pathogen Informatics"/>
        </authorList>
    </citation>
    <scope>NUCLEOTIDE SEQUENCE [LARGE SCALE GENOMIC DNA]</scope>
    <source>
        <strain evidence="14 15">NCTC11429</strain>
    </source>
</reference>
<dbReference type="STRING" id="1123265.GCA_000686625_00464"/>
<evidence type="ECO:0000259" key="12">
    <source>
        <dbReference type="Pfam" id="PF02581"/>
    </source>
</evidence>
<accession>A0A4U9W755</accession>
<dbReference type="InterPro" id="IPR036206">
    <property type="entry name" value="ThiamineP_synth_sf"/>
</dbReference>
<keyword evidence="2 9" id="KW-0808">Transferase</keyword>
<keyword evidence="5 9" id="KW-0784">Thiamine biosynthesis</keyword>
<evidence type="ECO:0000256" key="3">
    <source>
        <dbReference type="ARBA" id="ARBA00022723"/>
    </source>
</evidence>
<dbReference type="CDD" id="cd00564">
    <property type="entry name" value="TMP_TenI"/>
    <property type="match status" value="1"/>
</dbReference>
<feature type="binding site" evidence="9">
    <location>
        <begin position="189"/>
        <end position="190"/>
    </location>
    <ligand>
        <name>2-[(2R,5Z)-2-carboxy-4-methylthiazol-5(2H)-ylidene]ethyl phosphate</name>
        <dbReference type="ChEBI" id="CHEBI:62899"/>
    </ligand>
</feature>
<dbReference type="HAMAP" id="MF_00097">
    <property type="entry name" value="TMP_synthase"/>
    <property type="match status" value="1"/>
</dbReference>
<evidence type="ECO:0000256" key="10">
    <source>
        <dbReference type="RuleBase" id="RU003826"/>
    </source>
</evidence>
<organism evidence="14 15">
    <name type="scientific">Sphingobacterium thalpophilum</name>
    <dbReference type="NCBI Taxonomy" id="259"/>
    <lineage>
        <taxon>Bacteria</taxon>
        <taxon>Pseudomonadati</taxon>
        <taxon>Bacteroidota</taxon>
        <taxon>Sphingobacteriia</taxon>
        <taxon>Sphingobacteriales</taxon>
        <taxon>Sphingobacteriaceae</taxon>
        <taxon>Sphingobacterium</taxon>
    </lineage>
</organism>
<gene>
    <name evidence="14" type="primary">thiE_3</name>
    <name evidence="9 13" type="synonym">thiE</name>
    <name evidence="13" type="ORF">ABTW24_07925</name>
    <name evidence="14" type="ORF">NCTC11429_05127</name>
</gene>
<keyword evidence="3 9" id="KW-0479">Metal-binding</keyword>
<reference evidence="13 16" key="2">
    <citation type="submission" date="2024-06" db="EMBL/GenBank/DDBJ databases">
        <title>Soil Sphingobacterium thalpophilum.</title>
        <authorList>
            <person name="Yang J."/>
            <person name="Li J."/>
        </authorList>
    </citation>
    <scope>NUCLEOTIDE SEQUENCE [LARGE SCALE GENOMIC DNA]</scope>
    <source>
        <strain evidence="13 16">22g91tb</strain>
    </source>
</reference>
<proteinExistence type="inferred from homology"/>
<feature type="binding site" evidence="9">
    <location>
        <position position="141"/>
    </location>
    <ligand>
        <name>4-amino-2-methyl-5-(diphosphooxymethyl)pyrimidine</name>
        <dbReference type="ChEBI" id="CHEBI:57841"/>
    </ligand>
</feature>
<dbReference type="UniPathway" id="UPA00060">
    <property type="reaction ID" value="UER00141"/>
</dbReference>
<evidence type="ECO:0000256" key="8">
    <source>
        <dbReference type="ARBA" id="ARBA00047883"/>
    </source>
</evidence>
<dbReference type="GO" id="GO:0009228">
    <property type="term" value="P:thiamine biosynthetic process"/>
    <property type="evidence" value="ECO:0007669"/>
    <property type="project" value="UniProtKB-KW"/>
</dbReference>
<evidence type="ECO:0000256" key="5">
    <source>
        <dbReference type="ARBA" id="ARBA00022977"/>
    </source>
</evidence>
<evidence type="ECO:0000256" key="9">
    <source>
        <dbReference type="HAMAP-Rule" id="MF_00097"/>
    </source>
</evidence>
<dbReference type="SUPFAM" id="SSF51391">
    <property type="entry name" value="Thiamin phosphate synthase"/>
    <property type="match status" value="1"/>
</dbReference>
<comment type="cofactor">
    <cofactor evidence="9">
        <name>Mg(2+)</name>
        <dbReference type="ChEBI" id="CHEBI:18420"/>
    </cofactor>
    <text evidence="9">Binds 1 Mg(2+) ion per subunit.</text>
</comment>
<comment type="catalytic activity">
    <reaction evidence="6 9 10">
        <text>4-methyl-5-(2-phosphooxyethyl)-thiazole + 4-amino-2-methyl-5-(diphosphooxymethyl)pyrimidine + H(+) = thiamine phosphate + diphosphate</text>
        <dbReference type="Rhea" id="RHEA:22328"/>
        <dbReference type="ChEBI" id="CHEBI:15378"/>
        <dbReference type="ChEBI" id="CHEBI:33019"/>
        <dbReference type="ChEBI" id="CHEBI:37575"/>
        <dbReference type="ChEBI" id="CHEBI:57841"/>
        <dbReference type="ChEBI" id="CHEBI:58296"/>
        <dbReference type="EC" id="2.5.1.3"/>
    </reaction>
</comment>
<dbReference type="GO" id="GO:0004789">
    <property type="term" value="F:thiamine-phosphate diphosphorylase activity"/>
    <property type="evidence" value="ECO:0007669"/>
    <property type="project" value="UniProtKB-UniRule"/>
</dbReference>
<comment type="catalytic activity">
    <reaction evidence="8 9 10">
        <text>2-[(2R,5Z)-2-carboxy-4-methylthiazol-5(2H)-ylidene]ethyl phosphate + 4-amino-2-methyl-5-(diphosphooxymethyl)pyrimidine + 2 H(+) = thiamine phosphate + CO2 + diphosphate</text>
        <dbReference type="Rhea" id="RHEA:47844"/>
        <dbReference type="ChEBI" id="CHEBI:15378"/>
        <dbReference type="ChEBI" id="CHEBI:16526"/>
        <dbReference type="ChEBI" id="CHEBI:33019"/>
        <dbReference type="ChEBI" id="CHEBI:37575"/>
        <dbReference type="ChEBI" id="CHEBI:57841"/>
        <dbReference type="ChEBI" id="CHEBI:62899"/>
        <dbReference type="EC" id="2.5.1.3"/>
    </reaction>
</comment>
<sequence length="210" mass="23125">MAFSPQFPYPLYLVISEEDCYPQPWLQVAEEAIIGGVDIVQLREKKAVYSDFLEKAHKLIRLTDHYGIPLIINDAIDIAADVGAWGVHVGQKDLPPLAIREKFGNSIHIGWSMETLAQLESEQLNAADHLGVSPIFSTPTKTDTIDEWGISGLRQLRMRTEKPLIAIGNMNLTTAGAAWDAGANAIAVVSAICRSQDPRESSAQLKHLLR</sequence>
<comment type="catalytic activity">
    <reaction evidence="7 9 10">
        <text>2-(2-carboxy-4-methylthiazol-5-yl)ethyl phosphate + 4-amino-2-methyl-5-(diphosphooxymethyl)pyrimidine + 2 H(+) = thiamine phosphate + CO2 + diphosphate</text>
        <dbReference type="Rhea" id="RHEA:47848"/>
        <dbReference type="ChEBI" id="CHEBI:15378"/>
        <dbReference type="ChEBI" id="CHEBI:16526"/>
        <dbReference type="ChEBI" id="CHEBI:33019"/>
        <dbReference type="ChEBI" id="CHEBI:37575"/>
        <dbReference type="ChEBI" id="CHEBI:57841"/>
        <dbReference type="ChEBI" id="CHEBI:62890"/>
        <dbReference type="EC" id="2.5.1.3"/>
    </reaction>
</comment>
<dbReference type="KEGG" id="stha:NCTC11429_05127"/>
<dbReference type="Proteomes" id="UP001566204">
    <property type="component" value="Unassembled WGS sequence"/>
</dbReference>
<keyword evidence="16" id="KW-1185">Reference proteome</keyword>
<dbReference type="GO" id="GO:0000287">
    <property type="term" value="F:magnesium ion binding"/>
    <property type="evidence" value="ECO:0007669"/>
    <property type="project" value="UniProtKB-UniRule"/>
</dbReference>
<dbReference type="PANTHER" id="PTHR20857">
    <property type="entry name" value="THIAMINE-PHOSPHATE PYROPHOSPHORYLASE"/>
    <property type="match status" value="1"/>
</dbReference>
<dbReference type="InterPro" id="IPR022998">
    <property type="entry name" value="ThiamineP_synth_TenI"/>
</dbReference>
<feature type="binding site" evidence="9">
    <location>
        <begin position="138"/>
        <end position="140"/>
    </location>
    <ligand>
        <name>2-[(2R,5Z)-2-carboxy-4-methylthiazol-5(2H)-ylidene]ethyl phosphate</name>
        <dbReference type="ChEBI" id="CHEBI:62899"/>
    </ligand>
</feature>
<evidence type="ECO:0000313" key="13">
    <source>
        <dbReference type="EMBL" id="MEZ0451518.1"/>
    </source>
</evidence>